<dbReference type="AlphaFoldDB" id="A0A846QHQ3"/>
<dbReference type="Gene3D" id="3.10.580.10">
    <property type="entry name" value="CBS-domain"/>
    <property type="match status" value="1"/>
</dbReference>
<evidence type="ECO:0000259" key="3">
    <source>
        <dbReference type="PROSITE" id="PS51371"/>
    </source>
</evidence>
<evidence type="ECO:0000256" key="1">
    <source>
        <dbReference type="ARBA" id="ARBA00023122"/>
    </source>
</evidence>
<dbReference type="SUPFAM" id="SSF54631">
    <property type="entry name" value="CBS-domain pair"/>
    <property type="match status" value="1"/>
</dbReference>
<keyword evidence="1 2" id="KW-0129">CBS domain</keyword>
<dbReference type="PANTHER" id="PTHR43080">
    <property type="entry name" value="CBS DOMAIN-CONTAINING PROTEIN CBSX3, MITOCHONDRIAL"/>
    <property type="match status" value="1"/>
</dbReference>
<feature type="domain" description="CBS" evidence="3">
    <location>
        <begin position="82"/>
        <end position="138"/>
    </location>
</feature>
<organism evidence="4 5">
    <name type="scientific">Desulfobaculum xiamenense</name>
    <dbReference type="NCBI Taxonomy" id="995050"/>
    <lineage>
        <taxon>Bacteria</taxon>
        <taxon>Pseudomonadati</taxon>
        <taxon>Thermodesulfobacteriota</taxon>
        <taxon>Desulfovibrionia</taxon>
        <taxon>Desulfovibrionales</taxon>
        <taxon>Desulfovibrionaceae</taxon>
        <taxon>Desulfobaculum</taxon>
    </lineage>
</organism>
<feature type="domain" description="CBS" evidence="3">
    <location>
        <begin position="7"/>
        <end position="63"/>
    </location>
</feature>
<dbReference type="PROSITE" id="PS51371">
    <property type="entry name" value="CBS"/>
    <property type="match status" value="2"/>
</dbReference>
<proteinExistence type="predicted"/>
<dbReference type="InterPro" id="IPR000644">
    <property type="entry name" value="CBS_dom"/>
</dbReference>
<name>A0A846QHQ3_9BACT</name>
<dbReference type="Proteomes" id="UP000580856">
    <property type="component" value="Unassembled WGS sequence"/>
</dbReference>
<dbReference type="SUPFAM" id="SSF55021">
    <property type="entry name" value="ACT-like"/>
    <property type="match status" value="1"/>
</dbReference>
<dbReference type="EMBL" id="JAATJA010000001">
    <property type="protein sequence ID" value="NJB66557.1"/>
    <property type="molecule type" value="Genomic_DNA"/>
</dbReference>
<dbReference type="Pfam" id="PF01842">
    <property type="entry name" value="ACT"/>
    <property type="match status" value="1"/>
</dbReference>
<sequence length="227" mass="25251">MYVGLKMITKFVTITPQTLVRDADRLMEEQRLWMLLVIDAKGRLIGYVNKDDIRAALPSQATTLERHELNYLLSKLTVDRIMREDVTMVSPETEIEEAAEIMYRKNLAGLAVVCPDGRLVGFINRSVMLDVLVEEMGLRQGGARIAFEAEDRPGVMREMSGIISDMGVSIIAASAFFHDGRRMLVFRLKTPDPGPVAAAIAERGYALVDAETFRAKWADVCCTPGKG</sequence>
<evidence type="ECO:0000313" key="4">
    <source>
        <dbReference type="EMBL" id="NJB66557.1"/>
    </source>
</evidence>
<reference evidence="4 5" key="1">
    <citation type="submission" date="2020-03" db="EMBL/GenBank/DDBJ databases">
        <title>Genomic Encyclopedia of Type Strains, Phase IV (KMG-IV): sequencing the most valuable type-strain genomes for metagenomic binning, comparative biology and taxonomic classification.</title>
        <authorList>
            <person name="Goeker M."/>
        </authorList>
    </citation>
    <scope>NUCLEOTIDE SEQUENCE [LARGE SCALE GENOMIC DNA]</scope>
    <source>
        <strain evidence="4 5">DSM 24233</strain>
    </source>
</reference>
<evidence type="ECO:0000256" key="2">
    <source>
        <dbReference type="PROSITE-ProRule" id="PRU00703"/>
    </source>
</evidence>
<dbReference type="SMART" id="SM00116">
    <property type="entry name" value="CBS"/>
    <property type="match status" value="2"/>
</dbReference>
<keyword evidence="5" id="KW-1185">Reference proteome</keyword>
<dbReference type="InterPro" id="IPR051257">
    <property type="entry name" value="Diverse_CBS-Domain"/>
</dbReference>
<dbReference type="PANTHER" id="PTHR43080:SF2">
    <property type="entry name" value="CBS DOMAIN-CONTAINING PROTEIN"/>
    <property type="match status" value="1"/>
</dbReference>
<evidence type="ECO:0000313" key="5">
    <source>
        <dbReference type="Proteomes" id="UP000580856"/>
    </source>
</evidence>
<dbReference type="InterPro" id="IPR002912">
    <property type="entry name" value="ACT_dom"/>
</dbReference>
<comment type="caution">
    <text evidence="4">The sequence shown here is derived from an EMBL/GenBank/DDBJ whole genome shotgun (WGS) entry which is preliminary data.</text>
</comment>
<dbReference type="RefSeq" id="WP_167939686.1">
    <property type="nucleotide sequence ID" value="NZ_JAATJA010000001.1"/>
</dbReference>
<dbReference type="Pfam" id="PF00571">
    <property type="entry name" value="CBS"/>
    <property type="match status" value="2"/>
</dbReference>
<accession>A0A846QHQ3</accession>
<gene>
    <name evidence="4" type="ORF">GGQ74_000197</name>
</gene>
<dbReference type="InterPro" id="IPR046342">
    <property type="entry name" value="CBS_dom_sf"/>
</dbReference>
<protein>
    <submittedName>
        <fullName evidence="4">Acetoin utilization protein AcuB</fullName>
    </submittedName>
</protein>
<dbReference type="InterPro" id="IPR045865">
    <property type="entry name" value="ACT-like_dom_sf"/>
</dbReference>